<dbReference type="AlphaFoldDB" id="A0A6C0IT27"/>
<reference evidence="1" key="1">
    <citation type="journal article" date="2020" name="Nature">
        <title>Giant virus diversity and host interactions through global metagenomics.</title>
        <authorList>
            <person name="Schulz F."/>
            <person name="Roux S."/>
            <person name="Paez-Espino D."/>
            <person name="Jungbluth S."/>
            <person name="Walsh D.A."/>
            <person name="Denef V.J."/>
            <person name="McMahon K.D."/>
            <person name="Konstantinidis K.T."/>
            <person name="Eloe-Fadrosh E.A."/>
            <person name="Kyrpides N.C."/>
            <person name="Woyke T."/>
        </authorList>
    </citation>
    <scope>NUCLEOTIDE SEQUENCE</scope>
    <source>
        <strain evidence="1">GVMAG-M-3300024302-11</strain>
    </source>
</reference>
<protein>
    <submittedName>
        <fullName evidence="1">Uncharacterized protein</fullName>
    </submittedName>
</protein>
<proteinExistence type="predicted"/>
<accession>A0A6C0IT27</accession>
<organism evidence="1">
    <name type="scientific">viral metagenome</name>
    <dbReference type="NCBI Taxonomy" id="1070528"/>
    <lineage>
        <taxon>unclassified sequences</taxon>
        <taxon>metagenomes</taxon>
        <taxon>organismal metagenomes</taxon>
    </lineage>
</organism>
<dbReference type="EMBL" id="MN740256">
    <property type="protein sequence ID" value="QHT96348.1"/>
    <property type="molecule type" value="Genomic_DNA"/>
</dbReference>
<name>A0A6C0IT27_9ZZZZ</name>
<evidence type="ECO:0000313" key="1">
    <source>
        <dbReference type="EMBL" id="QHT96348.1"/>
    </source>
</evidence>
<sequence>MYNSSYKYGPPPIIHTMKSRVINSGDIIATTIPASLISAVLNEGIESGDVNFDNVEINLENATGASTTVENLNVNTITTAGSYIRFLKDIRMEGKMLFSSSDLIDEDYVVDIKGSLNVTGIKTNIETDQLIIKDNCISIGAGNDSDDNFVNGLYFPKKDDYLGAGSTVDKIGMLSIPYGIFSANKFDVKQVDSKRFESNKSSVRFSYIISDYDFDTAKTTENQITLEEQTYVNSLNNIANESSSFYVNIESHNITLHGGNIISGVNKDLNFYLTKQNGSEDNYFTLNLNDIRIDIKKSINFTIDDANILASTNIHFKSNTSNPIEYFQIGSTANSTFKSLNFLNNGNGDANLIFGGQNTFKIQHNQSGTIKSNILIDSTDSVTDRIEMDSRLVVLGPKSQSYPSIIIKNELAKTGTISPQSRIYYQQKLIPAFSVSTSYVDFDLLDTYEINVPDIIFTGYIMISGTNTNKHLHVKIEGSYHFYDSASTPETNMIVISKKDIELAKSSDGNPGEIVITSIPNISGGSFQLKIGNNLSNSFNVMVKLEIIST</sequence>